<dbReference type="EMBL" id="BKCJ010285129">
    <property type="protein sequence ID" value="GEZ48945.1"/>
    <property type="molecule type" value="Genomic_DNA"/>
</dbReference>
<organism evidence="1">
    <name type="scientific">Tanacetum cinerariifolium</name>
    <name type="common">Dalmatian daisy</name>
    <name type="synonym">Chrysanthemum cinerariifolium</name>
    <dbReference type="NCBI Taxonomy" id="118510"/>
    <lineage>
        <taxon>Eukaryota</taxon>
        <taxon>Viridiplantae</taxon>
        <taxon>Streptophyta</taxon>
        <taxon>Embryophyta</taxon>
        <taxon>Tracheophyta</taxon>
        <taxon>Spermatophyta</taxon>
        <taxon>Magnoliopsida</taxon>
        <taxon>eudicotyledons</taxon>
        <taxon>Gunneridae</taxon>
        <taxon>Pentapetalae</taxon>
        <taxon>asterids</taxon>
        <taxon>campanulids</taxon>
        <taxon>Asterales</taxon>
        <taxon>Asteraceae</taxon>
        <taxon>Asteroideae</taxon>
        <taxon>Anthemideae</taxon>
        <taxon>Anthemidinae</taxon>
        <taxon>Tanacetum</taxon>
    </lineage>
</organism>
<accession>A0A699ICW5</accession>
<proteinExistence type="predicted"/>
<evidence type="ECO:0000313" key="1">
    <source>
        <dbReference type="EMBL" id="GEZ48945.1"/>
    </source>
</evidence>
<reference evidence="1" key="1">
    <citation type="journal article" date="2019" name="Sci. Rep.">
        <title>Draft genome of Tanacetum cinerariifolium, the natural source of mosquito coil.</title>
        <authorList>
            <person name="Yamashiro T."/>
            <person name="Shiraishi A."/>
            <person name="Satake H."/>
            <person name="Nakayama K."/>
        </authorList>
    </citation>
    <scope>NUCLEOTIDE SEQUENCE</scope>
</reference>
<name>A0A699ICW5_TANCI</name>
<comment type="caution">
    <text evidence="1">The sequence shown here is derived from an EMBL/GenBank/DDBJ whole genome shotgun (WGS) entry which is preliminary data.</text>
</comment>
<dbReference type="AlphaFoldDB" id="A0A699ICW5"/>
<sequence length="71" mass="7844">MPHGERLVQCYAVATQTYVAHAVRRQKTAVALVKDAANVLRFHVVAAAIHHVQNVQFVAVVTHAHAFKCMI</sequence>
<gene>
    <name evidence="1" type="ORF">Tci_520918</name>
</gene>
<protein>
    <submittedName>
        <fullName evidence="1">Uncharacterized protein</fullName>
    </submittedName>
</protein>